<feature type="domain" description="ABC3 transporter permease C-terminal" evidence="9">
    <location>
        <begin position="292"/>
        <end position="408"/>
    </location>
</feature>
<dbReference type="InterPro" id="IPR050250">
    <property type="entry name" value="Macrolide_Exporter_MacB"/>
</dbReference>
<dbReference type="GO" id="GO:0022857">
    <property type="term" value="F:transmembrane transporter activity"/>
    <property type="evidence" value="ECO:0007669"/>
    <property type="project" value="TreeGrafter"/>
</dbReference>
<reference evidence="10 11" key="1">
    <citation type="submission" date="2018-11" db="EMBL/GenBank/DDBJ databases">
        <title>Complete genome sequencing of the Actinobacteria Serinibacter sp. K3-2.</title>
        <authorList>
            <person name="Rakitin A.L."/>
            <person name="Beletsky A.V."/>
            <person name="Mardanov A.V."/>
            <person name="Ravin N.V."/>
            <person name="Gromova A.S."/>
            <person name="Filippova S.N."/>
            <person name="Gal'Chenko V.F."/>
        </authorList>
    </citation>
    <scope>NUCLEOTIDE SEQUENCE [LARGE SCALE GENOMIC DNA]</scope>
    <source>
        <strain evidence="10 11">K3-2</strain>
    </source>
</reference>
<feature type="transmembrane region" description="Helical" evidence="8">
    <location>
        <begin position="751"/>
        <end position="777"/>
    </location>
</feature>
<comment type="caution">
    <text evidence="10">The sequence shown here is derived from an EMBL/GenBank/DDBJ whole genome shotgun (WGS) entry which is preliminary data.</text>
</comment>
<organism evidence="10 11">
    <name type="scientific">Serinibacter arcticus</name>
    <dbReference type="NCBI Taxonomy" id="1655435"/>
    <lineage>
        <taxon>Bacteria</taxon>
        <taxon>Bacillati</taxon>
        <taxon>Actinomycetota</taxon>
        <taxon>Actinomycetes</taxon>
        <taxon>Micrococcales</taxon>
        <taxon>Beutenbergiaceae</taxon>
        <taxon>Serinibacter</taxon>
    </lineage>
</organism>
<dbReference type="GO" id="GO:0005886">
    <property type="term" value="C:plasma membrane"/>
    <property type="evidence" value="ECO:0007669"/>
    <property type="project" value="UniProtKB-SubCell"/>
</dbReference>
<dbReference type="EMBL" id="RHPJ01000001">
    <property type="protein sequence ID" value="TGO06391.1"/>
    <property type="molecule type" value="Genomic_DNA"/>
</dbReference>
<accession>A0A4Z1EAG5</accession>
<dbReference type="Pfam" id="PF02687">
    <property type="entry name" value="FtsX"/>
    <property type="match status" value="2"/>
</dbReference>
<keyword evidence="4 8" id="KW-1133">Transmembrane helix</keyword>
<evidence type="ECO:0000256" key="8">
    <source>
        <dbReference type="SAM" id="Phobius"/>
    </source>
</evidence>
<feature type="transmembrane region" description="Helical" evidence="8">
    <location>
        <begin position="380"/>
        <end position="402"/>
    </location>
</feature>
<dbReference type="AlphaFoldDB" id="A0A4Z1EAG5"/>
<feature type="transmembrane region" description="Helical" evidence="8">
    <location>
        <begin position="431"/>
        <end position="450"/>
    </location>
</feature>
<protein>
    <submittedName>
        <fullName evidence="10">Putative ABC transporter integral membrane protein</fullName>
    </submittedName>
</protein>
<feature type="transmembrane region" description="Helical" evidence="8">
    <location>
        <begin position="844"/>
        <end position="864"/>
    </location>
</feature>
<proteinExistence type="inferred from homology"/>
<evidence type="ECO:0000256" key="2">
    <source>
        <dbReference type="ARBA" id="ARBA00022475"/>
    </source>
</evidence>
<evidence type="ECO:0000313" key="11">
    <source>
        <dbReference type="Proteomes" id="UP000297318"/>
    </source>
</evidence>
<evidence type="ECO:0000256" key="5">
    <source>
        <dbReference type="ARBA" id="ARBA00023136"/>
    </source>
</evidence>
<evidence type="ECO:0000256" key="6">
    <source>
        <dbReference type="ARBA" id="ARBA00038076"/>
    </source>
</evidence>
<feature type="compositionally biased region" description="Low complexity" evidence="7">
    <location>
        <begin position="75"/>
        <end position="84"/>
    </location>
</feature>
<evidence type="ECO:0000256" key="7">
    <source>
        <dbReference type="SAM" id="MobiDB-lite"/>
    </source>
</evidence>
<feature type="transmembrane region" description="Helical" evidence="8">
    <location>
        <begin position="513"/>
        <end position="534"/>
    </location>
</feature>
<sequence length="881" mass="87242">MLRVALRGIRAHLVRFLLSLLAVALGVAFVAGTFALRSMLSGTFDGIVEASTPADAYVRGLDPAADASDDGDDGGTAAPAGGPGAAFGSASPGVPLTLIEAAAAADDVAAVIPVIQGSVVLVGADGTAVAAGQAPSLALVYSADDPSITLLAGSAPVGDGEIALESGALAASGLAPGDTTTVVLGGEIREVTVTGEVGYSASFAGATLVLLPQDVALAVYAPDGLVSQLAVFGADGATQDDVVASVTRALAGLDAGDAAAAGVEVVTGEDVVQENKDAIGTVLGFITTFLLVFAAIALFVGAFIISNTFAMSVRQRMREFALLRAVGASPVQVFASILVQAAVVGLVGSALGVAGGLGLVELLRAVLGSMGMELAGDVPLDAASVGLSLGVGTLVSVVAAAIPARRAALVPPVEAMRDDVTTPEAPMHRRLVVGLVLALGGAAALAAAMLRPDSGRAGLLLGVGAGAVVVAMLALAPAIATAVVRVLAWPLVRALPPMGRLARGNVVRNPRRTASTAGALMIGMALVGAATVIASTTQASVADVVAQEVDADLVLRSAGAGIPAGAVTDVRALDDVATADAFAFAALAVAGPDETGDGGDTGDAVAPAAGTIVVGATPGTFGRTMTVTTVDGDLATLADGLAAVNQTVAGEDWRVGDTLRITSSTGSHEVQVGAVVTSQGIGGSVVVDADVLDTWEPPQAQVIDTVFVRGTTGDVEALRTEVAAAVSPYIVVSVMTSDEFVSDLAAQVDQILVILYALLGLSIVIAVLGIVNTLALSVIERTREIGLLRAVGLGRLQLAATITIESVLTAVFGTAIGLAVGVGLASTLPTLFADQGLSQLAIPWGSLLAMLALAVVVGVLAALWPGVRAARLRVLDAVSYE</sequence>
<dbReference type="PANTHER" id="PTHR30572:SF4">
    <property type="entry name" value="ABC TRANSPORTER PERMEASE YTRF"/>
    <property type="match status" value="1"/>
</dbReference>
<dbReference type="PANTHER" id="PTHR30572">
    <property type="entry name" value="MEMBRANE COMPONENT OF TRANSPORTER-RELATED"/>
    <property type="match status" value="1"/>
</dbReference>
<evidence type="ECO:0000256" key="1">
    <source>
        <dbReference type="ARBA" id="ARBA00004651"/>
    </source>
</evidence>
<comment type="similarity">
    <text evidence="6">Belongs to the ABC-4 integral membrane protein family.</text>
</comment>
<feature type="transmembrane region" description="Helical" evidence="8">
    <location>
        <begin position="282"/>
        <end position="310"/>
    </location>
</feature>
<feature type="transmembrane region" description="Helical" evidence="8">
    <location>
        <begin position="462"/>
        <end position="492"/>
    </location>
</feature>
<dbReference type="RefSeq" id="WP_135848603.1">
    <property type="nucleotide sequence ID" value="NZ_RHPJ01000001.1"/>
</dbReference>
<comment type="subcellular location">
    <subcellularLocation>
        <location evidence="1">Cell membrane</location>
        <topology evidence="1">Multi-pass membrane protein</topology>
    </subcellularLocation>
</comment>
<feature type="transmembrane region" description="Helical" evidence="8">
    <location>
        <begin position="331"/>
        <end position="360"/>
    </location>
</feature>
<keyword evidence="5 8" id="KW-0472">Membrane</keyword>
<feature type="domain" description="ABC3 transporter permease C-terminal" evidence="9">
    <location>
        <begin position="758"/>
        <end position="872"/>
    </location>
</feature>
<evidence type="ECO:0000256" key="4">
    <source>
        <dbReference type="ARBA" id="ARBA00022989"/>
    </source>
</evidence>
<evidence type="ECO:0000259" key="9">
    <source>
        <dbReference type="Pfam" id="PF02687"/>
    </source>
</evidence>
<evidence type="ECO:0000313" key="10">
    <source>
        <dbReference type="EMBL" id="TGO06391.1"/>
    </source>
</evidence>
<feature type="transmembrane region" description="Helical" evidence="8">
    <location>
        <begin position="798"/>
        <end position="824"/>
    </location>
</feature>
<name>A0A4Z1EAG5_9MICO</name>
<dbReference type="Proteomes" id="UP000297318">
    <property type="component" value="Unassembled WGS sequence"/>
</dbReference>
<keyword evidence="11" id="KW-1185">Reference proteome</keyword>
<dbReference type="InterPro" id="IPR003838">
    <property type="entry name" value="ABC3_permease_C"/>
</dbReference>
<keyword evidence="3 8" id="KW-0812">Transmembrane</keyword>
<evidence type="ECO:0000256" key="3">
    <source>
        <dbReference type="ARBA" id="ARBA00022692"/>
    </source>
</evidence>
<dbReference type="OrthoDB" id="9780560at2"/>
<keyword evidence="2" id="KW-1003">Cell membrane</keyword>
<feature type="region of interest" description="Disordered" evidence="7">
    <location>
        <begin position="61"/>
        <end position="84"/>
    </location>
</feature>
<gene>
    <name evidence="10" type="ORF">SERN_0583</name>
</gene>